<feature type="chain" id="PRO_5010885615" evidence="1">
    <location>
        <begin position="22"/>
        <end position="73"/>
    </location>
</feature>
<dbReference type="PROSITE" id="PS51257">
    <property type="entry name" value="PROKAR_LIPOPROTEIN"/>
    <property type="match status" value="1"/>
</dbReference>
<dbReference type="EnsemblMetazoa" id="Aqu2.1.35526_001">
    <property type="protein sequence ID" value="Aqu2.1.35526_001"/>
    <property type="gene ID" value="Aqu2.1.35526"/>
</dbReference>
<proteinExistence type="predicted"/>
<accession>A0A1X7V6B8</accession>
<name>A0A1X7V6B8_AMPQE</name>
<evidence type="ECO:0000256" key="1">
    <source>
        <dbReference type="SAM" id="SignalP"/>
    </source>
</evidence>
<dbReference type="InParanoid" id="A0A1X7V6B8"/>
<evidence type="ECO:0000313" key="2">
    <source>
        <dbReference type="EnsemblMetazoa" id="Aqu2.1.35526_001"/>
    </source>
</evidence>
<reference evidence="2" key="1">
    <citation type="submission" date="2017-05" db="UniProtKB">
        <authorList>
            <consortium name="EnsemblMetazoa"/>
        </authorList>
    </citation>
    <scope>IDENTIFICATION</scope>
</reference>
<dbReference type="AlphaFoldDB" id="A0A1X7V6B8"/>
<feature type="signal peptide" evidence="1">
    <location>
        <begin position="1"/>
        <end position="21"/>
    </location>
</feature>
<organism evidence="2">
    <name type="scientific">Amphimedon queenslandica</name>
    <name type="common">Sponge</name>
    <dbReference type="NCBI Taxonomy" id="400682"/>
    <lineage>
        <taxon>Eukaryota</taxon>
        <taxon>Metazoa</taxon>
        <taxon>Porifera</taxon>
        <taxon>Demospongiae</taxon>
        <taxon>Heteroscleromorpha</taxon>
        <taxon>Haplosclerida</taxon>
        <taxon>Niphatidae</taxon>
        <taxon>Amphimedon</taxon>
    </lineage>
</organism>
<keyword evidence="1" id="KW-0732">Signal</keyword>
<protein>
    <submittedName>
        <fullName evidence="2">Uncharacterized protein</fullName>
    </submittedName>
</protein>
<sequence length="73" mass="7834">MKTASFAFVLLFAVLVGLSYAQMGVPGGVSCSGPPYTGGLSYTPKQNGYQFGARVSVGEPPIRTYTCRHGHWY</sequence>